<dbReference type="RefSeq" id="WP_058497784.1">
    <property type="nucleotide sequence ID" value="NZ_CAAAHW010000008.1"/>
</dbReference>
<dbReference type="Proteomes" id="UP000054691">
    <property type="component" value="Unassembled WGS sequence"/>
</dbReference>
<evidence type="ECO:0000313" key="5">
    <source>
        <dbReference type="Proteomes" id="UP000254476"/>
    </source>
</evidence>
<organism evidence="3 5">
    <name type="scientific">Legionella gratiana</name>
    <dbReference type="NCBI Taxonomy" id="45066"/>
    <lineage>
        <taxon>Bacteria</taxon>
        <taxon>Pseudomonadati</taxon>
        <taxon>Pseudomonadota</taxon>
        <taxon>Gammaproteobacteria</taxon>
        <taxon>Legionellales</taxon>
        <taxon>Legionellaceae</taxon>
        <taxon>Legionella</taxon>
    </lineage>
</organism>
<evidence type="ECO:0000256" key="1">
    <source>
        <dbReference type="SAM" id="MobiDB-lite"/>
    </source>
</evidence>
<keyword evidence="4" id="KW-1185">Reference proteome</keyword>
<dbReference type="EMBL" id="LNYE01000006">
    <property type="protein sequence ID" value="KTD14545.1"/>
    <property type="molecule type" value="Genomic_DNA"/>
</dbReference>
<dbReference type="Proteomes" id="UP000254476">
    <property type="component" value="Unassembled WGS sequence"/>
</dbReference>
<dbReference type="STRING" id="45066.Lgra_0576"/>
<protein>
    <submittedName>
        <fullName evidence="3">Uncharacterized protein</fullName>
    </submittedName>
</protein>
<evidence type="ECO:0000313" key="2">
    <source>
        <dbReference type="EMBL" id="KTD14545.1"/>
    </source>
</evidence>
<evidence type="ECO:0000313" key="3">
    <source>
        <dbReference type="EMBL" id="STX41884.1"/>
    </source>
</evidence>
<sequence>MPFAIDLLKTQRTKKWTFRKTDASTELQALLDKGDRKGYGELLIELSKESNGGHKFTRTKGIVYELFDEGETIDVPVKFKVKNSVITWEFVAPMDRTHQAFRDLVFNTAAKAHACVDNSCETYYRGTNHYHLKVMHTYAQESEHNHNHYRTKNDGPITPLEVYQHLFAFYAQKEGKQFISSPEERNNIILTFAMYWAEFNADIKYMPFLLLTGNTNENAIKYQLENIARIGALTPKQASAELDQFFASEHGKNMFKLVPGIKPRDLENAKDYLKALYEQVYFKVAPKSALEMVLDPTLEPQKVSTPSSKSSSKRSSPREEYDTSPDQVLDEIDLLEYEAFASDLTKHCQSINKELLEDLTLEDFRKGLMLYHALRTVQQELQVEVLSGQRFHPDLTTDSFIKEMLRELPSIQGDSTEDSLGSTLLNRLVTWLKDAPPELDAWVEWVKVNGSRGLGSEIALVRLDNGDVDLRQAIPQGDRKPGDNIAEIDFDKIDLRKIFLPDLRSTMKEEDIALKMPSKHQIGPLIQLFSEELSRLVSQQLTEHRLEKEEFQAKTKIINLALAVLQGKTDVSVLLEEVNRDKKWLSVSSLGFKSKLEGMVQQVLELYAPSKTLDLTF</sequence>
<reference evidence="3 5" key="2">
    <citation type="submission" date="2018-06" db="EMBL/GenBank/DDBJ databases">
        <authorList>
            <consortium name="Pathogen Informatics"/>
            <person name="Doyle S."/>
        </authorList>
    </citation>
    <scope>NUCLEOTIDE SEQUENCE [LARGE SCALE GENOMIC DNA]</scope>
    <source>
        <strain evidence="3 5">NCTC12388</strain>
    </source>
</reference>
<accession>A0A378J2B3</accession>
<evidence type="ECO:0000313" key="4">
    <source>
        <dbReference type="Proteomes" id="UP000054691"/>
    </source>
</evidence>
<name>A0A378J2B3_9GAMM</name>
<dbReference type="OrthoDB" id="5633541at2"/>
<dbReference type="AlphaFoldDB" id="A0A378J2B3"/>
<dbReference type="EMBL" id="UGOB01000001">
    <property type="protein sequence ID" value="STX41884.1"/>
    <property type="molecule type" value="Genomic_DNA"/>
</dbReference>
<feature type="region of interest" description="Disordered" evidence="1">
    <location>
        <begin position="299"/>
        <end position="325"/>
    </location>
</feature>
<gene>
    <name evidence="2" type="ORF">Lgra_0576</name>
    <name evidence="3" type="ORF">NCTC12388_00433</name>
</gene>
<proteinExistence type="predicted"/>
<reference evidence="2 4" key="1">
    <citation type="submission" date="2015-11" db="EMBL/GenBank/DDBJ databases">
        <title>Genomic analysis of 38 Legionella species identifies large and diverse effector repertoires.</title>
        <authorList>
            <person name="Burstein D."/>
            <person name="Amaro F."/>
            <person name="Zusman T."/>
            <person name="Lifshitz Z."/>
            <person name="Cohen O."/>
            <person name="Gilbert J.A."/>
            <person name="Pupko T."/>
            <person name="Shuman H.A."/>
            <person name="Segal G."/>
        </authorList>
    </citation>
    <scope>NUCLEOTIDE SEQUENCE [LARGE SCALE GENOMIC DNA]</scope>
    <source>
        <strain evidence="2 4">Lyon 8420412</strain>
    </source>
</reference>